<dbReference type="GO" id="GO:0006979">
    <property type="term" value="P:response to oxidative stress"/>
    <property type="evidence" value="ECO:0007669"/>
    <property type="project" value="TreeGrafter"/>
</dbReference>
<dbReference type="CDD" id="cd07034">
    <property type="entry name" value="TPP_PYR_PFOR_IOR-alpha_like"/>
    <property type="match status" value="1"/>
</dbReference>
<dbReference type="GO" id="GO:0016903">
    <property type="term" value="F:oxidoreductase activity, acting on the aldehyde or oxo group of donors"/>
    <property type="evidence" value="ECO:0007669"/>
    <property type="project" value="UniProtKB-ARBA"/>
</dbReference>
<gene>
    <name evidence="5" type="primary">porA</name>
    <name evidence="5" type="ORF">BKD89_05905</name>
</gene>
<dbReference type="InterPro" id="IPR009014">
    <property type="entry name" value="Transketo_C/PFOR_II"/>
</dbReference>
<comment type="subunit">
    <text evidence="1">Heterotetramer of one alpha, one beta, one delta and one gamma chain.</text>
</comment>
<evidence type="ECO:0000259" key="4">
    <source>
        <dbReference type="Pfam" id="PF17147"/>
    </source>
</evidence>
<proteinExistence type="predicted"/>
<dbReference type="AlphaFoldDB" id="A0A3G3IHU4"/>
<dbReference type="Gene3D" id="3.40.50.920">
    <property type="match status" value="1"/>
</dbReference>
<dbReference type="PANTHER" id="PTHR32154">
    <property type="entry name" value="PYRUVATE-FLAVODOXIN OXIDOREDUCTASE-RELATED"/>
    <property type="match status" value="1"/>
</dbReference>
<protein>
    <submittedName>
        <fullName evidence="5">Pyruvate ferredoxin oxidoreductase</fullName>
    </submittedName>
</protein>
<evidence type="ECO:0000313" key="6">
    <source>
        <dbReference type="Proteomes" id="UP000273278"/>
    </source>
</evidence>
<dbReference type="GeneID" id="41321978"/>
<dbReference type="Proteomes" id="UP000273278">
    <property type="component" value="Chromosome"/>
</dbReference>
<dbReference type="GO" id="GO:0019752">
    <property type="term" value="P:carboxylic acid metabolic process"/>
    <property type="evidence" value="ECO:0007669"/>
    <property type="project" value="UniProtKB-ARBA"/>
</dbReference>
<dbReference type="FunFam" id="3.40.50.920:FF:000010">
    <property type="entry name" value="Pyruvate ferredoxin oxidoreductase, alpha subunit"/>
    <property type="match status" value="1"/>
</dbReference>
<feature type="domain" description="Pyruvate:ferredoxin oxidoreductase core" evidence="4">
    <location>
        <begin position="266"/>
        <end position="368"/>
    </location>
</feature>
<reference evidence="5 6" key="1">
    <citation type="submission" date="2016-10" db="EMBL/GenBank/DDBJ databases">
        <title>Complete genome of the TMA-utilizing, human hosted archaeon Methanomethylophilus alvus Gen. nov, sp. nov., strain Mx-05, derived from a pure culture.</title>
        <authorList>
            <person name="Brugere J.-F."/>
            <person name="Ben Hania W."/>
            <person name="Chaudhary P.P."/>
            <person name="Gaci N."/>
            <person name="Borrel G."/>
            <person name="Cao Van Tuat L."/>
            <person name="Fardeau M.-L."/>
            <person name="Harris H.M.B."/>
            <person name="O'Toole P.W."/>
            <person name="Ollivier B."/>
        </authorList>
    </citation>
    <scope>NUCLEOTIDE SEQUENCE [LARGE SCALE GENOMIC DNA]</scope>
    <source>
        <strain evidence="5 6">Mx-05</strain>
    </source>
</reference>
<dbReference type="RefSeq" id="WP_015505088.1">
    <property type="nucleotide sequence ID" value="NZ_CP017686.1"/>
</dbReference>
<dbReference type="FunFam" id="3.40.50.970:FF:000012">
    <property type="entry name" value="Pyruvate:ferredoxin (Flavodoxin) oxidoreductase"/>
    <property type="match status" value="1"/>
</dbReference>
<dbReference type="InterPro" id="IPR029061">
    <property type="entry name" value="THDP-binding"/>
</dbReference>
<organism evidence="5 6">
    <name type="scientific">Methanomethylophilus alvi</name>
    <dbReference type="NCBI Taxonomy" id="1291540"/>
    <lineage>
        <taxon>Archaea</taxon>
        <taxon>Methanobacteriati</taxon>
        <taxon>Thermoplasmatota</taxon>
        <taxon>Thermoplasmata</taxon>
        <taxon>Methanomassiliicoccales</taxon>
        <taxon>Methanomethylophilaceae</taxon>
        <taxon>Methanomethylophilus</taxon>
    </lineage>
</organism>
<dbReference type="InterPro" id="IPR002880">
    <property type="entry name" value="Pyrv_Fd/Flavodoxin_OxRdtase_N"/>
</dbReference>
<accession>A0A3G3IHU4</accession>
<evidence type="ECO:0000259" key="3">
    <source>
        <dbReference type="Pfam" id="PF01855"/>
    </source>
</evidence>
<dbReference type="Pfam" id="PF01855">
    <property type="entry name" value="POR_N"/>
    <property type="match status" value="1"/>
</dbReference>
<feature type="domain" description="Pyruvate flavodoxin/ferredoxin oxidoreductase pyrimidine binding" evidence="3">
    <location>
        <begin position="21"/>
        <end position="242"/>
    </location>
</feature>
<dbReference type="Gene3D" id="3.40.50.970">
    <property type="match status" value="1"/>
</dbReference>
<dbReference type="GO" id="GO:0044272">
    <property type="term" value="P:sulfur compound biosynthetic process"/>
    <property type="evidence" value="ECO:0007669"/>
    <property type="project" value="UniProtKB-ARBA"/>
</dbReference>
<keyword evidence="5" id="KW-0670">Pyruvate</keyword>
<evidence type="ECO:0000313" key="5">
    <source>
        <dbReference type="EMBL" id="AYQ55331.1"/>
    </source>
</evidence>
<name>A0A3G3IHU4_9ARCH</name>
<evidence type="ECO:0000256" key="2">
    <source>
        <dbReference type="ARBA" id="ARBA00023002"/>
    </source>
</evidence>
<dbReference type="PANTHER" id="PTHR32154:SF0">
    <property type="entry name" value="PYRUVATE-FLAVODOXIN OXIDOREDUCTASE-RELATED"/>
    <property type="match status" value="1"/>
</dbReference>
<sequence>MSSKVGKDIAINGDGAVALAWKQMNPDVCAAYPITPQTIIVEDFAKYVANGEVSTEFVDVESEHSALTLCTTSCAAGARTFTATASQGLAYMWEMLPITASMRTPVMMAVANRTVSGPININNDHGDVMSARDTGWISLFSENVQEAYDMSILGPKIAENPDVQLPVLVNLDGFILTHAIERMTPLESSVVKEFVGPFKPVHPLLDVDHPTTHNLMDGPLFYFPHKYQMVIAMEKALGVAQDAFDEFAEISGRKYHLVEEYMCDDADTIAVVLGSSFGTMKEAVDRLRAEGMKVGVCMPRVYRPWPAEQLAKIMKGKKNVLVMDRHLSIGSYGPMFPEVCAAATLNDKMPRMFNFVYGLGGADTQVSDFMGVYKQVLEGKADKVNFVGVHE</sequence>
<keyword evidence="2" id="KW-0560">Oxidoreductase</keyword>
<dbReference type="OMA" id="PRVYGGM"/>
<dbReference type="InterPro" id="IPR050722">
    <property type="entry name" value="Pyruvate:ferred/Flavod_OxRd"/>
</dbReference>
<dbReference type="EMBL" id="CP017686">
    <property type="protein sequence ID" value="AYQ55331.1"/>
    <property type="molecule type" value="Genomic_DNA"/>
</dbReference>
<evidence type="ECO:0000256" key="1">
    <source>
        <dbReference type="ARBA" id="ARBA00011595"/>
    </source>
</evidence>
<dbReference type="InterPro" id="IPR033412">
    <property type="entry name" value="PFOR_II"/>
</dbReference>
<dbReference type="SUPFAM" id="SSF52922">
    <property type="entry name" value="TK C-terminal domain-like"/>
    <property type="match status" value="1"/>
</dbReference>
<dbReference type="SUPFAM" id="SSF52518">
    <property type="entry name" value="Thiamin diphosphate-binding fold (THDP-binding)"/>
    <property type="match status" value="1"/>
</dbReference>
<dbReference type="Pfam" id="PF17147">
    <property type="entry name" value="PFOR_II"/>
    <property type="match status" value="1"/>
</dbReference>